<dbReference type="PANTHER" id="PTHR48216">
    <property type="match status" value="1"/>
</dbReference>
<reference evidence="3" key="1">
    <citation type="journal article" date="2023" name="Science">
        <title>Elucidation of the pathway for biosynthesis of saponin adjuvants from the soapbark tree.</title>
        <authorList>
            <person name="Reed J."/>
            <person name="Orme A."/>
            <person name="El-Demerdash A."/>
            <person name="Owen C."/>
            <person name="Martin L.B.B."/>
            <person name="Misra R.C."/>
            <person name="Kikuchi S."/>
            <person name="Rejzek M."/>
            <person name="Martin A.C."/>
            <person name="Harkess A."/>
            <person name="Leebens-Mack J."/>
            <person name="Louveau T."/>
            <person name="Stephenson M.J."/>
            <person name="Osbourn A."/>
        </authorList>
    </citation>
    <scope>NUCLEOTIDE SEQUENCE</scope>
    <source>
        <strain evidence="3">S10</strain>
    </source>
</reference>
<dbReference type="GO" id="GO:0016301">
    <property type="term" value="F:kinase activity"/>
    <property type="evidence" value="ECO:0007669"/>
    <property type="project" value="UniProtKB-KW"/>
</dbReference>
<evidence type="ECO:0000256" key="2">
    <source>
        <dbReference type="SAM" id="SignalP"/>
    </source>
</evidence>
<dbReference type="EMBL" id="JARAOO010000013">
    <property type="protein sequence ID" value="KAJ7946769.1"/>
    <property type="molecule type" value="Genomic_DNA"/>
</dbReference>
<feature type="compositionally biased region" description="Pro residues" evidence="1">
    <location>
        <begin position="80"/>
        <end position="89"/>
    </location>
</feature>
<feature type="compositionally biased region" description="Low complexity" evidence="1">
    <location>
        <begin position="67"/>
        <end position="79"/>
    </location>
</feature>
<dbReference type="Proteomes" id="UP001163823">
    <property type="component" value="Chromosome 13"/>
</dbReference>
<keyword evidence="4" id="KW-1185">Reference proteome</keyword>
<protein>
    <submittedName>
        <fullName evidence="3">Proline-rich receptor-like protein kinase PERK2</fullName>
    </submittedName>
</protein>
<comment type="caution">
    <text evidence="3">The sequence shown here is derived from an EMBL/GenBank/DDBJ whole genome shotgun (WGS) entry which is preliminary data.</text>
</comment>
<dbReference type="KEGG" id="qsa:O6P43_031656"/>
<organism evidence="3 4">
    <name type="scientific">Quillaja saponaria</name>
    <name type="common">Soap bark tree</name>
    <dbReference type="NCBI Taxonomy" id="32244"/>
    <lineage>
        <taxon>Eukaryota</taxon>
        <taxon>Viridiplantae</taxon>
        <taxon>Streptophyta</taxon>
        <taxon>Embryophyta</taxon>
        <taxon>Tracheophyta</taxon>
        <taxon>Spermatophyta</taxon>
        <taxon>Magnoliopsida</taxon>
        <taxon>eudicotyledons</taxon>
        <taxon>Gunneridae</taxon>
        <taxon>Pentapetalae</taxon>
        <taxon>rosids</taxon>
        <taxon>fabids</taxon>
        <taxon>Fabales</taxon>
        <taxon>Quillajaceae</taxon>
        <taxon>Quillaja</taxon>
    </lineage>
</organism>
<feature type="chain" id="PRO_5042270462" evidence="2">
    <location>
        <begin position="26"/>
        <end position="89"/>
    </location>
</feature>
<evidence type="ECO:0000256" key="1">
    <source>
        <dbReference type="SAM" id="MobiDB-lite"/>
    </source>
</evidence>
<gene>
    <name evidence="3" type="ORF">O6P43_031656</name>
</gene>
<sequence length="89" mass="9260">MASTRFITLAFFIALSISSIGIAKASRKLLAPTSGGLPSFPGPLPPFPSFPTTPIFPGFELPPPSTTTPDSPSLPTFPFFTPPATPTTP</sequence>
<accession>A0AAD7P9M7</accession>
<keyword evidence="3" id="KW-0418">Kinase</keyword>
<evidence type="ECO:0000313" key="4">
    <source>
        <dbReference type="Proteomes" id="UP001163823"/>
    </source>
</evidence>
<dbReference type="PANTHER" id="PTHR48216:SF1">
    <property type="match status" value="1"/>
</dbReference>
<feature type="region of interest" description="Disordered" evidence="1">
    <location>
        <begin position="58"/>
        <end position="89"/>
    </location>
</feature>
<proteinExistence type="predicted"/>
<name>A0AAD7P9M7_QUISA</name>
<keyword evidence="2" id="KW-0732">Signal</keyword>
<evidence type="ECO:0000313" key="3">
    <source>
        <dbReference type="EMBL" id="KAJ7946769.1"/>
    </source>
</evidence>
<keyword evidence="3" id="KW-0675">Receptor</keyword>
<keyword evidence="3" id="KW-0808">Transferase</keyword>
<feature type="signal peptide" evidence="2">
    <location>
        <begin position="1"/>
        <end position="25"/>
    </location>
</feature>
<dbReference type="AlphaFoldDB" id="A0AAD7P9M7"/>